<dbReference type="Proteomes" id="UP001054945">
    <property type="component" value="Unassembled WGS sequence"/>
</dbReference>
<feature type="domain" description="DUF5641" evidence="1">
    <location>
        <begin position="10"/>
        <end position="82"/>
    </location>
</feature>
<sequence>MRLETLLNGLSQLKGQTKQLRDKPNLNINDLVLVKEGNLPPLKWRLGQIIELYSGNVRWKSTVKLKISLGKLKCPIYKLSFLPFSN</sequence>
<dbReference type="Pfam" id="PF18701">
    <property type="entry name" value="DUF5641"/>
    <property type="match status" value="1"/>
</dbReference>
<name>A0AAV4MMN6_CAEEX</name>
<accession>A0AAV4MMN6</accession>
<dbReference type="EMBL" id="BPLR01002390">
    <property type="protein sequence ID" value="GIX73234.1"/>
    <property type="molecule type" value="Genomic_DNA"/>
</dbReference>
<reference evidence="2 3" key="1">
    <citation type="submission" date="2021-06" db="EMBL/GenBank/DDBJ databases">
        <title>Caerostris extrusa draft genome.</title>
        <authorList>
            <person name="Kono N."/>
            <person name="Arakawa K."/>
        </authorList>
    </citation>
    <scope>NUCLEOTIDE SEQUENCE [LARGE SCALE GENOMIC DNA]</scope>
</reference>
<dbReference type="AlphaFoldDB" id="A0AAV4MMN6"/>
<evidence type="ECO:0000313" key="3">
    <source>
        <dbReference type="Proteomes" id="UP001054945"/>
    </source>
</evidence>
<dbReference type="InterPro" id="IPR040676">
    <property type="entry name" value="DUF5641"/>
</dbReference>
<evidence type="ECO:0000313" key="2">
    <source>
        <dbReference type="EMBL" id="GIX73234.1"/>
    </source>
</evidence>
<gene>
    <name evidence="2" type="ORF">CEXT_274981</name>
</gene>
<organism evidence="2 3">
    <name type="scientific">Caerostris extrusa</name>
    <name type="common">Bark spider</name>
    <name type="synonym">Caerostris bankana</name>
    <dbReference type="NCBI Taxonomy" id="172846"/>
    <lineage>
        <taxon>Eukaryota</taxon>
        <taxon>Metazoa</taxon>
        <taxon>Ecdysozoa</taxon>
        <taxon>Arthropoda</taxon>
        <taxon>Chelicerata</taxon>
        <taxon>Arachnida</taxon>
        <taxon>Araneae</taxon>
        <taxon>Araneomorphae</taxon>
        <taxon>Entelegynae</taxon>
        <taxon>Araneoidea</taxon>
        <taxon>Araneidae</taxon>
        <taxon>Caerostris</taxon>
    </lineage>
</organism>
<protein>
    <recommendedName>
        <fullName evidence="1">DUF5641 domain-containing protein</fullName>
    </recommendedName>
</protein>
<proteinExistence type="predicted"/>
<keyword evidence="3" id="KW-1185">Reference proteome</keyword>
<evidence type="ECO:0000259" key="1">
    <source>
        <dbReference type="Pfam" id="PF18701"/>
    </source>
</evidence>
<comment type="caution">
    <text evidence="2">The sequence shown here is derived from an EMBL/GenBank/DDBJ whole genome shotgun (WGS) entry which is preliminary data.</text>
</comment>